<dbReference type="Proteomes" id="UP000316621">
    <property type="component" value="Chromosome 8"/>
</dbReference>
<evidence type="ECO:0000313" key="2">
    <source>
        <dbReference type="EMBL" id="RZC72994.1"/>
    </source>
</evidence>
<name>A0A4Y7KI25_PAPSO</name>
<dbReference type="EMBL" id="CM010722">
    <property type="protein sequence ID" value="RZC72994.1"/>
    <property type="molecule type" value="Genomic_DNA"/>
</dbReference>
<dbReference type="Gramene" id="RZC72994">
    <property type="protein sequence ID" value="RZC72994"/>
    <property type="gene ID" value="C5167_048473"/>
</dbReference>
<feature type="coiled-coil region" evidence="1">
    <location>
        <begin position="139"/>
        <end position="166"/>
    </location>
</feature>
<gene>
    <name evidence="2" type="ORF">C5167_048473</name>
</gene>
<organism evidence="2 3">
    <name type="scientific">Papaver somniferum</name>
    <name type="common">Opium poppy</name>
    <dbReference type="NCBI Taxonomy" id="3469"/>
    <lineage>
        <taxon>Eukaryota</taxon>
        <taxon>Viridiplantae</taxon>
        <taxon>Streptophyta</taxon>
        <taxon>Embryophyta</taxon>
        <taxon>Tracheophyta</taxon>
        <taxon>Spermatophyta</taxon>
        <taxon>Magnoliopsida</taxon>
        <taxon>Ranunculales</taxon>
        <taxon>Papaveraceae</taxon>
        <taxon>Papaveroideae</taxon>
        <taxon>Papaver</taxon>
    </lineage>
</organism>
<accession>A0A4Y7KI25</accession>
<protein>
    <submittedName>
        <fullName evidence="2">Uncharacterized protein</fullName>
    </submittedName>
</protein>
<evidence type="ECO:0000256" key="1">
    <source>
        <dbReference type="SAM" id="Coils"/>
    </source>
</evidence>
<evidence type="ECO:0000313" key="3">
    <source>
        <dbReference type="Proteomes" id="UP000316621"/>
    </source>
</evidence>
<reference evidence="2 3" key="1">
    <citation type="journal article" date="2018" name="Science">
        <title>The opium poppy genome and morphinan production.</title>
        <authorList>
            <person name="Guo L."/>
            <person name="Winzer T."/>
            <person name="Yang X."/>
            <person name="Li Y."/>
            <person name="Ning Z."/>
            <person name="He Z."/>
            <person name="Teodor R."/>
            <person name="Lu Y."/>
            <person name="Bowser T.A."/>
            <person name="Graham I.A."/>
            <person name="Ye K."/>
        </authorList>
    </citation>
    <scope>NUCLEOTIDE SEQUENCE [LARGE SCALE GENOMIC DNA]</scope>
    <source>
        <strain evidence="3">cv. HN1</strain>
        <tissue evidence="2">Leaves</tissue>
    </source>
</reference>
<dbReference type="AlphaFoldDB" id="A0A4Y7KI25"/>
<sequence length="196" mass="22425">MLCNEFDLGFILESVKKTIMGFFFGCFRVKYENQNHHIISDSSNKKEKEERRVTVREKGKGRVGYDLDSLRSSEKTPSSTAWHAVSTWTMFTVYYKPRYVVRHPNILSFHHSTEAEIFDGATPKHTTYIVTDPVMALPEKIKELGLEELESELKELEGAELEEQLLQPVVQTQVQIKPFSGDAWKALLDAAGVIKD</sequence>
<dbReference type="STRING" id="3469.A0A4Y7KI25"/>
<keyword evidence="3" id="KW-1185">Reference proteome</keyword>
<keyword evidence="1" id="KW-0175">Coiled coil</keyword>
<proteinExistence type="predicted"/>